<feature type="region of interest" description="Disordered" evidence="1">
    <location>
        <begin position="223"/>
        <end position="244"/>
    </location>
</feature>
<reference evidence="3 4" key="1">
    <citation type="submission" date="2020-03" db="EMBL/GenBank/DDBJ databases">
        <title>Draft Genome Sequence of Cudoniella acicularis.</title>
        <authorList>
            <person name="Buettner E."/>
            <person name="Kellner H."/>
        </authorList>
    </citation>
    <scope>NUCLEOTIDE SEQUENCE [LARGE SCALE GENOMIC DNA]</scope>
    <source>
        <strain evidence="3 4">DSM 108380</strain>
    </source>
</reference>
<dbReference type="AlphaFoldDB" id="A0A8H4R2A6"/>
<feature type="compositionally biased region" description="Low complexity" evidence="1">
    <location>
        <begin position="356"/>
        <end position="375"/>
    </location>
</feature>
<feature type="region of interest" description="Disordered" evidence="1">
    <location>
        <begin position="155"/>
        <end position="193"/>
    </location>
</feature>
<accession>A0A8H4R2A6</accession>
<dbReference type="EMBL" id="JAAMPI010001908">
    <property type="protein sequence ID" value="KAF4621902.1"/>
    <property type="molecule type" value="Genomic_DNA"/>
</dbReference>
<sequence>MAIIKSLPGIEVVVRSNSIPFRELTASPGNASTANRVEKLIDVIANQKFEIALGVYSPYQMECDALNFRVNVDGRLIRTVYFRKTKYEAINKYMVSSVDSIRDVIGDEKVTRPLKFGEVPENIDLTDNHTARDWLIGKISVEIFTAQCVPQLEVSDPKPVGKSQEAAHNPNSVPNPASKTDVQSPEAVTEPKLAVSGKKPFATFIFDYRTKEVLDRLKANPAQSEYVSAPSTAQDKNPQVPEAVSTTAAIPTKAAATPTIPTALATPAAHASPATHATSIPPVAPAASATPTTPAAPAAISADAAGQLKKIDVDTLSPIEQHKLYKELQAKLKARKVTFNVPNYESPSNGNVTNVTTESTATPSTPTAPREASPSIVSPSIAKISSTPSFARSRFLESPTKSPLSGRGGIEGRSTGVQVVPLVKVSRDAVTKVPPKPRQTAGTPSPRTAQKAEKKSTPASSRSAATFPSRAPRTNTSPLSLSAGNSNMAVTHNSSQAARKKLGSINSSLVPSQAEPNGTPSTPFRAHSSAASAGPSPLSKHVSGLKLASSPSTINDEDVEILDLSGN</sequence>
<proteinExistence type="predicted"/>
<feature type="region of interest" description="Disordered" evidence="1">
    <location>
        <begin position="267"/>
        <end position="295"/>
    </location>
</feature>
<feature type="region of interest" description="Disordered" evidence="1">
    <location>
        <begin position="341"/>
        <end position="380"/>
    </location>
</feature>
<feature type="domain" description="DUF7918" evidence="2">
    <location>
        <begin position="9"/>
        <end position="218"/>
    </location>
</feature>
<dbReference type="InterPro" id="IPR057678">
    <property type="entry name" value="DUF7918"/>
</dbReference>
<gene>
    <name evidence="3" type="ORF">G7Y89_g14443</name>
</gene>
<feature type="compositionally biased region" description="Polar residues" evidence="1">
    <location>
        <begin position="341"/>
        <end position="355"/>
    </location>
</feature>
<name>A0A8H4R2A6_9HELO</name>
<protein>
    <recommendedName>
        <fullName evidence="2">DUF7918 domain-containing protein</fullName>
    </recommendedName>
</protein>
<feature type="compositionally biased region" description="Polar residues" evidence="1">
    <location>
        <begin position="457"/>
        <end position="497"/>
    </location>
</feature>
<feature type="region of interest" description="Disordered" evidence="1">
    <location>
        <begin position="392"/>
        <end position="415"/>
    </location>
</feature>
<evidence type="ECO:0000256" key="1">
    <source>
        <dbReference type="SAM" id="MobiDB-lite"/>
    </source>
</evidence>
<feature type="compositionally biased region" description="Polar residues" evidence="1">
    <location>
        <begin position="504"/>
        <end position="522"/>
    </location>
</feature>
<keyword evidence="4" id="KW-1185">Reference proteome</keyword>
<evidence type="ECO:0000313" key="3">
    <source>
        <dbReference type="EMBL" id="KAF4621902.1"/>
    </source>
</evidence>
<comment type="caution">
    <text evidence="3">The sequence shown here is derived from an EMBL/GenBank/DDBJ whole genome shotgun (WGS) entry which is preliminary data.</text>
</comment>
<dbReference type="Pfam" id="PF25534">
    <property type="entry name" value="DUF7918"/>
    <property type="match status" value="1"/>
</dbReference>
<evidence type="ECO:0000259" key="2">
    <source>
        <dbReference type="Pfam" id="PF25534"/>
    </source>
</evidence>
<feature type="compositionally biased region" description="Polar residues" evidence="1">
    <location>
        <begin position="169"/>
        <end position="183"/>
    </location>
</feature>
<evidence type="ECO:0000313" key="4">
    <source>
        <dbReference type="Proteomes" id="UP000566819"/>
    </source>
</evidence>
<organism evidence="3 4">
    <name type="scientific">Cudoniella acicularis</name>
    <dbReference type="NCBI Taxonomy" id="354080"/>
    <lineage>
        <taxon>Eukaryota</taxon>
        <taxon>Fungi</taxon>
        <taxon>Dikarya</taxon>
        <taxon>Ascomycota</taxon>
        <taxon>Pezizomycotina</taxon>
        <taxon>Leotiomycetes</taxon>
        <taxon>Helotiales</taxon>
        <taxon>Tricladiaceae</taxon>
        <taxon>Cudoniella</taxon>
    </lineage>
</organism>
<feature type="region of interest" description="Disordered" evidence="1">
    <location>
        <begin position="428"/>
        <end position="567"/>
    </location>
</feature>
<dbReference type="OrthoDB" id="3364132at2759"/>
<feature type="compositionally biased region" description="Polar residues" evidence="1">
    <location>
        <begin position="223"/>
        <end position="237"/>
    </location>
</feature>
<dbReference type="Proteomes" id="UP000566819">
    <property type="component" value="Unassembled WGS sequence"/>
</dbReference>
<feature type="compositionally biased region" description="Low complexity" evidence="1">
    <location>
        <begin position="526"/>
        <end position="539"/>
    </location>
</feature>